<sequence length="240" mass="27475">MDWALDMLEGFSEKAKAKGKFIDKVQDWDCVGKILVISKRSGRKTLAQRIEEDWLHHILDREPYALTNALILAEGSPEFRVFHGKAYYYHLKANGVFNSRPLEKDVRLIHEITVLEANRLQSLNDVQKLRILQGFWSLSLLKIELAKVPGPKLPDNPACATHARDCVQAWREWWEDLFDAAEYHNNKPLEDPGDIIEAASKKASKPLKVPNPPCDASIRKEVQNMAETFWSGLADRFMIP</sequence>
<comment type="caution">
    <text evidence="1">The sequence shown here is derived from an EMBL/GenBank/DDBJ whole genome shotgun (WGS) entry which is preliminary data.</text>
</comment>
<evidence type="ECO:0000313" key="1">
    <source>
        <dbReference type="EMBL" id="KAJ3552532.1"/>
    </source>
</evidence>
<dbReference type="EMBL" id="JANIEX010002040">
    <property type="protein sequence ID" value="KAJ3552532.1"/>
    <property type="molecule type" value="Genomic_DNA"/>
</dbReference>
<dbReference type="Proteomes" id="UP001213000">
    <property type="component" value="Unassembled WGS sequence"/>
</dbReference>
<protein>
    <submittedName>
        <fullName evidence="1">Uncharacterized protein</fullName>
    </submittedName>
</protein>
<gene>
    <name evidence="1" type="ORF">NP233_g12861</name>
</gene>
<evidence type="ECO:0000313" key="2">
    <source>
        <dbReference type="Proteomes" id="UP001213000"/>
    </source>
</evidence>
<proteinExistence type="predicted"/>
<reference evidence="1" key="1">
    <citation type="submission" date="2022-07" db="EMBL/GenBank/DDBJ databases">
        <title>Genome Sequence of Leucocoprinus birnbaumii.</title>
        <authorList>
            <person name="Buettner E."/>
        </authorList>
    </citation>
    <scope>NUCLEOTIDE SEQUENCE</scope>
    <source>
        <strain evidence="1">VT141</strain>
    </source>
</reference>
<name>A0AAD5VG52_9AGAR</name>
<keyword evidence="2" id="KW-1185">Reference proteome</keyword>
<dbReference type="AlphaFoldDB" id="A0AAD5VG52"/>
<accession>A0AAD5VG52</accession>
<organism evidence="1 2">
    <name type="scientific">Leucocoprinus birnbaumii</name>
    <dbReference type="NCBI Taxonomy" id="56174"/>
    <lineage>
        <taxon>Eukaryota</taxon>
        <taxon>Fungi</taxon>
        <taxon>Dikarya</taxon>
        <taxon>Basidiomycota</taxon>
        <taxon>Agaricomycotina</taxon>
        <taxon>Agaricomycetes</taxon>
        <taxon>Agaricomycetidae</taxon>
        <taxon>Agaricales</taxon>
        <taxon>Agaricineae</taxon>
        <taxon>Agaricaceae</taxon>
        <taxon>Leucocoprinus</taxon>
    </lineage>
</organism>